<dbReference type="CDD" id="cd00093">
    <property type="entry name" value="HTH_XRE"/>
    <property type="match status" value="1"/>
</dbReference>
<dbReference type="InterPro" id="IPR010982">
    <property type="entry name" value="Lambda_DNA-bd_dom_sf"/>
</dbReference>
<dbReference type="SMART" id="SM00530">
    <property type="entry name" value="HTH_XRE"/>
    <property type="match status" value="1"/>
</dbReference>
<organism evidence="4">
    <name type="scientific">uncultured organism</name>
    <dbReference type="NCBI Taxonomy" id="155900"/>
    <lineage>
        <taxon>unclassified sequences</taxon>
        <taxon>environmental samples</taxon>
    </lineage>
</organism>
<name>A0A5B8R918_9ZZZZ</name>
<dbReference type="EMBL" id="MN079106">
    <property type="protein sequence ID" value="QEA05639.1"/>
    <property type="molecule type" value="Genomic_DNA"/>
</dbReference>
<dbReference type="Pfam" id="PF06114">
    <property type="entry name" value="Peptidase_M78"/>
    <property type="match status" value="1"/>
</dbReference>
<reference evidence="4" key="1">
    <citation type="submission" date="2019-06" db="EMBL/GenBank/DDBJ databases">
        <authorList>
            <person name="Murdoch R.W."/>
            <person name="Fathepure B."/>
        </authorList>
    </citation>
    <scope>NUCLEOTIDE SEQUENCE</scope>
</reference>
<feature type="domain" description="HTH cro/C1-type" evidence="3">
    <location>
        <begin position="21"/>
        <end position="75"/>
    </location>
</feature>
<dbReference type="SUPFAM" id="SSF47413">
    <property type="entry name" value="lambda repressor-like DNA-binding domains"/>
    <property type="match status" value="1"/>
</dbReference>
<dbReference type="InterPro" id="IPR052345">
    <property type="entry name" value="Rad_response_metalloprotease"/>
</dbReference>
<sequence length="364" mass="41816">MVEMQEATFAPDYTVPPGEILEEYLESAGMSQAELAQRTGLAAKTVNQIIQGKAPLTQDTALRLERVLGRPAHFWNQLEVEHQEALARARAAEAEHEQLEWMKRFPIKKMRELGWINSWKDTREQLDELLRFFGVHSSREWAAVWENHQVAYRQSQRFQAAAEAVSAWLRQGERQGHARRCAPYDASAFRSLLKECRALTREAPEVFQPRLQEWCAGVGVAVEFVPSLPKSRVSGATRWLTSNKALIQVSLRYRSDDQLWFSFFHEAGHLLLHGKREIFLEGGNGLDEEKEAEANRFAADLLIPPREWRDFVAPGRPTLEQVSAFAERMGVAPGIVVGRLQHERVVGWDWGNRLKRRFQWDHEG</sequence>
<dbReference type="Gene3D" id="1.10.10.2910">
    <property type="match status" value="1"/>
</dbReference>
<dbReference type="Gene3D" id="1.10.260.40">
    <property type="entry name" value="lambda repressor-like DNA-binding domains"/>
    <property type="match status" value="1"/>
</dbReference>
<accession>A0A5B8R918</accession>
<dbReference type="NCBIfam" id="TIGR02607">
    <property type="entry name" value="antidote_HigA"/>
    <property type="match status" value="1"/>
</dbReference>
<keyword evidence="2" id="KW-0175">Coiled coil</keyword>
<proteinExistence type="inferred from homology"/>
<feature type="coiled-coil region" evidence="2">
    <location>
        <begin position="75"/>
        <end position="102"/>
    </location>
</feature>
<dbReference type="PANTHER" id="PTHR43236:SF2">
    <property type="entry name" value="BLL0069 PROTEIN"/>
    <property type="match status" value="1"/>
</dbReference>
<dbReference type="PROSITE" id="PS50943">
    <property type="entry name" value="HTH_CROC1"/>
    <property type="match status" value="1"/>
</dbReference>
<dbReference type="AlphaFoldDB" id="A0A5B8R918"/>
<evidence type="ECO:0000313" key="4">
    <source>
        <dbReference type="EMBL" id="QEA05639.1"/>
    </source>
</evidence>
<dbReference type="InterPro" id="IPR010359">
    <property type="entry name" value="IrrE_HExxH"/>
</dbReference>
<protein>
    <recommendedName>
        <fullName evidence="3">HTH cro/C1-type domain-containing protein</fullName>
    </recommendedName>
</protein>
<comment type="similarity">
    <text evidence="1">Belongs to the short-chain fatty acyl-CoA assimilation regulator (ScfR) family.</text>
</comment>
<dbReference type="GO" id="GO:0003677">
    <property type="term" value="F:DNA binding"/>
    <property type="evidence" value="ECO:0007669"/>
    <property type="project" value="InterPro"/>
</dbReference>
<dbReference type="InterPro" id="IPR001387">
    <property type="entry name" value="Cro/C1-type_HTH"/>
</dbReference>
<dbReference type="PANTHER" id="PTHR43236">
    <property type="entry name" value="ANTITOXIN HIGA1"/>
    <property type="match status" value="1"/>
</dbReference>
<dbReference type="InterPro" id="IPR013430">
    <property type="entry name" value="Toxin_antidote_HigA"/>
</dbReference>
<evidence type="ECO:0000259" key="3">
    <source>
        <dbReference type="PROSITE" id="PS50943"/>
    </source>
</evidence>
<evidence type="ECO:0000256" key="2">
    <source>
        <dbReference type="SAM" id="Coils"/>
    </source>
</evidence>
<dbReference type="Pfam" id="PF01381">
    <property type="entry name" value="HTH_3"/>
    <property type="match status" value="1"/>
</dbReference>
<gene>
    <name evidence="4" type="ORF">KBTEX_01962</name>
</gene>
<evidence type="ECO:0000256" key="1">
    <source>
        <dbReference type="ARBA" id="ARBA00007227"/>
    </source>
</evidence>